<dbReference type="InterPro" id="IPR001173">
    <property type="entry name" value="Glyco_trans_2-like"/>
</dbReference>
<dbReference type="SUPFAM" id="SSF53448">
    <property type="entry name" value="Nucleotide-diphospho-sugar transferases"/>
    <property type="match status" value="1"/>
</dbReference>
<proteinExistence type="predicted"/>
<dbReference type="CDD" id="cd00761">
    <property type="entry name" value="Glyco_tranf_GTA_type"/>
    <property type="match status" value="1"/>
</dbReference>
<dbReference type="PANTHER" id="PTHR43685">
    <property type="entry name" value="GLYCOSYLTRANSFERASE"/>
    <property type="match status" value="1"/>
</dbReference>
<dbReference type="EMBL" id="SACT01000001">
    <property type="protein sequence ID" value="RVT53462.1"/>
    <property type="molecule type" value="Genomic_DNA"/>
</dbReference>
<dbReference type="Gene3D" id="3.90.550.10">
    <property type="entry name" value="Spore Coat Polysaccharide Biosynthesis Protein SpsA, Chain A"/>
    <property type="match status" value="1"/>
</dbReference>
<sequence>MKCAVVIPTYNRRTTVGVAIDSVLAQQALPPGCALTVIVVDDGSTDGTVAALEAAYAGRPVKVLRNLGAKGPAGGRNTGLAAAADCDAVALLDSDDRFLPHHLAEALAVLQSHPGVGLVFGRARYLQGGRPVDYMGPNFDRKLALAPKQQDDGTLSVFGPGFFSHLLEQGCWFNLSSVVLSAAAARERMREDLRVAEDYEFWLRLSRRFGAACLKREQIEYTLGEDNISFESDARVEGHAPQLLRAYDHMLHYEGLTAADRARVHRRIADELFDWAWRARQRKQRGTAARLHLRSMRHGRRTDNLLSLLKCLA</sequence>
<dbReference type="AlphaFoldDB" id="A0A437JZI1"/>
<evidence type="ECO:0000313" key="2">
    <source>
        <dbReference type="EMBL" id="RVT53462.1"/>
    </source>
</evidence>
<dbReference type="InterPro" id="IPR029044">
    <property type="entry name" value="Nucleotide-diphossugar_trans"/>
</dbReference>
<evidence type="ECO:0000259" key="1">
    <source>
        <dbReference type="Pfam" id="PF00535"/>
    </source>
</evidence>
<evidence type="ECO:0000313" key="3">
    <source>
        <dbReference type="Proteomes" id="UP000288178"/>
    </source>
</evidence>
<dbReference type="Proteomes" id="UP000288178">
    <property type="component" value="Unassembled WGS sequence"/>
</dbReference>
<name>A0A437JZI1_9BURK</name>
<dbReference type="Pfam" id="PF00535">
    <property type="entry name" value="Glycos_transf_2"/>
    <property type="match status" value="1"/>
</dbReference>
<dbReference type="OrthoDB" id="9802649at2"/>
<dbReference type="GO" id="GO:0016740">
    <property type="term" value="F:transferase activity"/>
    <property type="evidence" value="ECO:0007669"/>
    <property type="project" value="UniProtKB-KW"/>
</dbReference>
<gene>
    <name evidence="2" type="ORF">ENE75_00730</name>
</gene>
<accession>A0A437JZI1</accession>
<organism evidence="2 3">
    <name type="scientific">Rubrivivax albus</name>
    <dbReference type="NCBI Taxonomy" id="2499835"/>
    <lineage>
        <taxon>Bacteria</taxon>
        <taxon>Pseudomonadati</taxon>
        <taxon>Pseudomonadota</taxon>
        <taxon>Betaproteobacteria</taxon>
        <taxon>Burkholderiales</taxon>
        <taxon>Sphaerotilaceae</taxon>
        <taxon>Rubrivivax</taxon>
    </lineage>
</organism>
<dbReference type="InterPro" id="IPR050834">
    <property type="entry name" value="Glycosyltransf_2"/>
</dbReference>
<protein>
    <submittedName>
        <fullName evidence="2">Glycosyltransferase family 2 protein</fullName>
    </submittedName>
</protein>
<comment type="caution">
    <text evidence="2">The sequence shown here is derived from an EMBL/GenBank/DDBJ whole genome shotgun (WGS) entry which is preliminary data.</text>
</comment>
<reference evidence="2 3" key="1">
    <citation type="submission" date="2019-01" db="EMBL/GenBank/DDBJ databases">
        <authorList>
            <person name="Chen W.-M."/>
        </authorList>
    </citation>
    <scope>NUCLEOTIDE SEQUENCE [LARGE SCALE GENOMIC DNA]</scope>
    <source>
        <strain evidence="2 3">ICH-3</strain>
    </source>
</reference>
<keyword evidence="2" id="KW-0808">Transferase</keyword>
<dbReference type="PANTHER" id="PTHR43685:SF2">
    <property type="entry name" value="GLYCOSYLTRANSFERASE 2-LIKE DOMAIN-CONTAINING PROTEIN"/>
    <property type="match status" value="1"/>
</dbReference>
<feature type="domain" description="Glycosyltransferase 2-like" evidence="1">
    <location>
        <begin position="5"/>
        <end position="133"/>
    </location>
</feature>
<keyword evidence="3" id="KW-1185">Reference proteome</keyword>
<dbReference type="RefSeq" id="WP_128194625.1">
    <property type="nucleotide sequence ID" value="NZ_SACT01000001.1"/>
</dbReference>